<sequence>MNISFEIVPRTLDAFEKQYAFVQSLNDCINIINVPDIQRFDMRSWELARHVDRNQYQFIPHFRAIDFKIESGELYRIIEDYQLDSVLLVTGDPPEGLKRSYCNTDVVDLIRAVRRRFPKLNIYAGFDPHRQGLQHECHYIQRKADAGANGFFSQPFYDHRLVELFAEHMDGLETYIGISPVVTSASQNYWEVKNHVKFPKHFRPDYDWNVEFANRLIGSAAENGWHVYFMPIKVELKKYFERIKLANPRPTTLSVTG</sequence>
<evidence type="ECO:0000256" key="1">
    <source>
        <dbReference type="ARBA" id="ARBA00001974"/>
    </source>
</evidence>
<keyword evidence="3 6" id="KW-0285">Flavoprotein</keyword>
<organism evidence="7 8">
    <name type="scientific">Methylomonas koyamae</name>
    <dbReference type="NCBI Taxonomy" id="702114"/>
    <lineage>
        <taxon>Bacteria</taxon>
        <taxon>Pseudomonadati</taxon>
        <taxon>Pseudomonadota</taxon>
        <taxon>Gammaproteobacteria</taxon>
        <taxon>Methylococcales</taxon>
        <taxon>Methylococcaceae</taxon>
        <taxon>Methylomonas</taxon>
    </lineage>
</organism>
<gene>
    <name evidence="7" type="ORF">A1356_09760</name>
</gene>
<dbReference type="GO" id="GO:0006555">
    <property type="term" value="P:methionine metabolic process"/>
    <property type="evidence" value="ECO:0007669"/>
    <property type="project" value="InterPro"/>
</dbReference>
<evidence type="ECO:0000256" key="4">
    <source>
        <dbReference type="ARBA" id="ARBA00022827"/>
    </source>
</evidence>
<evidence type="ECO:0000256" key="2">
    <source>
        <dbReference type="ARBA" id="ARBA00004777"/>
    </source>
</evidence>
<dbReference type="GO" id="GO:0004489">
    <property type="term" value="F:methylenetetrahydrofolate reductase [NAD(P)H] activity"/>
    <property type="evidence" value="ECO:0007669"/>
    <property type="project" value="InterPro"/>
</dbReference>
<comment type="caution">
    <text evidence="7">The sequence shown here is derived from an EMBL/GenBank/DDBJ whole genome shotgun (WGS) entry which is preliminary data.</text>
</comment>
<evidence type="ECO:0000256" key="3">
    <source>
        <dbReference type="ARBA" id="ARBA00022630"/>
    </source>
</evidence>
<keyword evidence="8" id="KW-1185">Reference proteome</keyword>
<dbReference type="SUPFAM" id="SSF51730">
    <property type="entry name" value="FAD-linked oxidoreductase"/>
    <property type="match status" value="1"/>
</dbReference>
<dbReference type="Pfam" id="PF02219">
    <property type="entry name" value="MTHFR"/>
    <property type="match status" value="1"/>
</dbReference>
<proteinExistence type="inferred from homology"/>
<comment type="pathway">
    <text evidence="2 6">One-carbon metabolism; tetrahydrofolate interconversion.</text>
</comment>
<reference evidence="7 8" key="1">
    <citation type="submission" date="2016-03" db="EMBL/GenBank/DDBJ databases">
        <authorList>
            <person name="Heylen K."/>
            <person name="De Vos P."/>
            <person name="Vekeman B."/>
        </authorList>
    </citation>
    <scope>NUCLEOTIDE SEQUENCE [LARGE SCALE GENOMIC DNA]</scope>
    <source>
        <strain evidence="7 8">R-49807</strain>
    </source>
</reference>
<evidence type="ECO:0000256" key="5">
    <source>
        <dbReference type="ARBA" id="ARBA00023002"/>
    </source>
</evidence>
<dbReference type="GO" id="GO:0035999">
    <property type="term" value="P:tetrahydrofolate interconversion"/>
    <property type="evidence" value="ECO:0007669"/>
    <property type="project" value="UniProtKB-UniPathway"/>
</dbReference>
<comment type="similarity">
    <text evidence="6">Belongs to the methylenetetrahydrofolate reductase family.</text>
</comment>
<keyword evidence="4 6" id="KW-0274">FAD</keyword>
<dbReference type="Proteomes" id="UP000077734">
    <property type="component" value="Unassembled WGS sequence"/>
</dbReference>
<keyword evidence="5 6" id="KW-0560">Oxidoreductase</keyword>
<dbReference type="InterPro" id="IPR029041">
    <property type="entry name" value="FAD-linked_oxidoreductase-like"/>
</dbReference>
<dbReference type="InterPro" id="IPR003171">
    <property type="entry name" value="Mehydrof_redctse-like"/>
</dbReference>
<dbReference type="Gene3D" id="3.20.20.220">
    <property type="match status" value="1"/>
</dbReference>
<dbReference type="AlphaFoldDB" id="A0A291IDX6"/>
<evidence type="ECO:0000256" key="6">
    <source>
        <dbReference type="RuleBase" id="RU003862"/>
    </source>
</evidence>
<dbReference type="EMBL" id="LUUL01000065">
    <property type="protein sequence ID" value="OAI27160.1"/>
    <property type="molecule type" value="Genomic_DNA"/>
</dbReference>
<accession>A0A291IDX6</accession>
<comment type="cofactor">
    <cofactor evidence="1 6">
        <name>FAD</name>
        <dbReference type="ChEBI" id="CHEBI:57692"/>
    </cofactor>
</comment>
<dbReference type="RefSeq" id="WP_064026446.1">
    <property type="nucleotide sequence ID" value="NZ_CP023669.1"/>
</dbReference>
<protein>
    <recommendedName>
        <fullName evidence="6">Methylenetetrahydrofolate reductase</fullName>
    </recommendedName>
</protein>
<dbReference type="KEGG" id="mko:MKLM6_0263"/>
<evidence type="ECO:0000313" key="8">
    <source>
        <dbReference type="Proteomes" id="UP000077734"/>
    </source>
</evidence>
<evidence type="ECO:0000313" key="7">
    <source>
        <dbReference type="EMBL" id="OAI27160.1"/>
    </source>
</evidence>
<name>A0A291IDX6_9GAMM</name>